<protein>
    <submittedName>
        <fullName evidence="4">Peptidase C25</fullName>
    </submittedName>
</protein>
<dbReference type="Gene3D" id="3.40.50.10390">
    <property type="entry name" value="Gingipain r, domain 1"/>
    <property type="match status" value="1"/>
</dbReference>
<name>A0A5J4FWK8_9FLAO</name>
<feature type="signal peptide" evidence="2">
    <location>
        <begin position="1"/>
        <end position="19"/>
    </location>
</feature>
<dbReference type="RefSeq" id="WP_151893493.1">
    <property type="nucleotide sequence ID" value="NZ_BKCF01000001.1"/>
</dbReference>
<dbReference type="OrthoDB" id="9809780at2"/>
<dbReference type="CDD" id="cd02258">
    <property type="entry name" value="Peptidase_C25_N"/>
    <property type="match status" value="1"/>
</dbReference>
<keyword evidence="5" id="KW-1185">Reference proteome</keyword>
<dbReference type="Proteomes" id="UP000326994">
    <property type="component" value="Unassembled WGS sequence"/>
</dbReference>
<organism evidence="4 5">
    <name type="scientific">Patiriisocius marinistellae</name>
    <dbReference type="NCBI Taxonomy" id="2494560"/>
    <lineage>
        <taxon>Bacteria</taxon>
        <taxon>Pseudomonadati</taxon>
        <taxon>Bacteroidota</taxon>
        <taxon>Flavobacteriia</taxon>
        <taxon>Flavobacteriales</taxon>
        <taxon>Flavobacteriaceae</taxon>
        <taxon>Patiriisocius</taxon>
    </lineage>
</organism>
<evidence type="ECO:0000259" key="3">
    <source>
        <dbReference type="Pfam" id="PF01364"/>
    </source>
</evidence>
<dbReference type="SUPFAM" id="SSF52129">
    <property type="entry name" value="Caspase-like"/>
    <property type="match status" value="1"/>
</dbReference>
<gene>
    <name evidence="4" type="primary">porU</name>
    <name evidence="4" type="ORF">ULMS_10920</name>
</gene>
<feature type="chain" id="PRO_5023876817" evidence="2">
    <location>
        <begin position="20"/>
        <end position="1299"/>
    </location>
</feature>
<reference evidence="4 5" key="1">
    <citation type="submission" date="2019-08" db="EMBL/GenBank/DDBJ databases">
        <title>Ulvibacter marinistellae sp. nov., isolated from a starfish, Patiria pectinifera.</title>
        <authorList>
            <person name="Kawano K."/>
            <person name="Ushijima N."/>
            <person name="Kihara M."/>
            <person name="Itoh H."/>
        </authorList>
    </citation>
    <scope>NUCLEOTIDE SEQUENCE [LARGE SCALE GENOMIC DNA]</scope>
    <source>
        <strain evidence="4 5">KK4</strain>
    </source>
</reference>
<dbReference type="InterPro" id="IPR029031">
    <property type="entry name" value="Gingipain_N_sf"/>
</dbReference>
<dbReference type="Gene3D" id="3.40.50.1460">
    <property type="match status" value="1"/>
</dbReference>
<dbReference type="GO" id="GO:0008234">
    <property type="term" value="F:cysteine-type peptidase activity"/>
    <property type="evidence" value="ECO:0007669"/>
    <property type="project" value="InterPro"/>
</dbReference>
<evidence type="ECO:0000313" key="4">
    <source>
        <dbReference type="EMBL" id="GEQ85584.1"/>
    </source>
</evidence>
<comment type="caution">
    <text evidence="4">The sequence shown here is derived from an EMBL/GenBank/DDBJ whole genome shotgun (WGS) entry which is preliminary data.</text>
</comment>
<dbReference type="Gene3D" id="2.60.40.4070">
    <property type="match status" value="1"/>
</dbReference>
<sequence length="1299" mass="143184">MKKIFILLIIISSAITSVAQQTKTITIQWEESATLSKNIAAKKTSTEKAATKNTGKSVTEYAKDQLKLQIDKDNNQYTDTWIDSNYAAPTSLNITNISYTSISQKELESINTYNVPSNINANITSSKARDKIYTILTLSPIVKINGRIQKVKSFQIQYNYDSNRQNSFRIPITNSVLATGNWYKFKVNETGVHSIDKNFLNDIGLNTDGVDPRTIKIYGHGGQSLPLLNSLNNDLFDLPETSIQVIGEGDGSFDNGDRILFYATSTLGWVEENDSNINPYSDDSYYYITSGGNNGLRVQPMNEPTSSGPQITTFNDYKFIENDEESPAKVGRSWFGNRFDIENDQTFELTFPNIVPGSTMEMEYRIASASENPTSMAISVNGAALNPVTFNVINEPTLLSVQPATNIAPVQIPASGDIVTINMLYNNGNNPSSKGYLDFIRINALRQLVGTDGQLQFRNNNVATQSGVGEYSIGNASQFSQVWDVTNPQNITSTQNESNAGNFSFKATLGEIREYVAINPSNYLQPVEIGSSNVPNQNLKGTIFNDASGNFKDIDYLIITAPFLIQPALRLADHHRNIRGTSVKVVTTDKIYQEFSSGKQDIGAIRNFVRYVYENASAPDKRVKYINFFGDTSVDYKNRLPGNNNTVPTFHTQQSTSTFTSYMSDDFYGMMEQEEGQMEDTETLDIALGRMVADNVGLANTLVDKIIAYEAKASYGNWRNNILMISDDADTYSEFNSLQLTLDGLADDISAAKPFVNVKKIHIDAFEQQTSAGGNRYPQVNGIVKNDIEVGALIVNYFGHGGEDGLAKEFIFTKETALTLRNENRYPLIVTVTCEFTKFDLPTRTTAGELTYWNKDGGAISLITTTRSIGVGTGSMLNELLADEIFGFGQDIPDLPAEGLRISKNELAGNSNRRVVFYVGDPAMPLAFPKKDIRLTTINDAPISQSGIVLQGLSYAKLGGQVTTASGALDPTYNGVVEVKLFDKRQERQTLGNDGSQFPNNGGLAILNFTTLGEILFNGQATVTNGEFEVDFIVPQDVQIPVGNGKVSFYAQKENILLDNTGFNLDVQVGGLNPNAGTDTTGPIIQLFMNDESFVSGGITNDSPNLIANLQDGNGINTASGIGHDIIAILDGDEENPFKLNDYYQANVDDYTNGTTTYKLRDLEEGLHTLTLKAWDTYNNSSTAEIQFIVTGDGELALDRVLNYPNPFVNYTEFWFNHNKAEEPFLDVQVQIFTVTGKVVKTISGSYPTNGGNLIREIIWDGRDDFGDRIGKGVYVYKITVKSPLTNQQTEKIEKLVIL</sequence>
<dbReference type="NCBIfam" id="NF033707">
    <property type="entry name" value="T9SS_sortase"/>
    <property type="match status" value="1"/>
</dbReference>
<accession>A0A5J4FWK8</accession>
<dbReference type="InterPro" id="IPR029030">
    <property type="entry name" value="Caspase-like_dom_sf"/>
</dbReference>
<proteinExistence type="predicted"/>
<evidence type="ECO:0000256" key="1">
    <source>
        <dbReference type="ARBA" id="ARBA00022729"/>
    </source>
</evidence>
<dbReference type="EMBL" id="BKCF01000001">
    <property type="protein sequence ID" value="GEQ85584.1"/>
    <property type="molecule type" value="Genomic_DNA"/>
</dbReference>
<dbReference type="Pfam" id="PF01364">
    <property type="entry name" value="Peptidase_C25"/>
    <property type="match status" value="1"/>
</dbReference>
<dbReference type="GO" id="GO:0006508">
    <property type="term" value="P:proteolysis"/>
    <property type="evidence" value="ECO:0007669"/>
    <property type="project" value="InterPro"/>
</dbReference>
<evidence type="ECO:0000256" key="2">
    <source>
        <dbReference type="SAM" id="SignalP"/>
    </source>
</evidence>
<feature type="domain" description="Gingipain" evidence="3">
    <location>
        <begin position="556"/>
        <end position="926"/>
    </location>
</feature>
<evidence type="ECO:0000313" key="5">
    <source>
        <dbReference type="Proteomes" id="UP000326994"/>
    </source>
</evidence>
<keyword evidence="1 2" id="KW-0732">Signal</keyword>
<dbReference type="InterPro" id="IPR001769">
    <property type="entry name" value="Gingipain"/>
</dbReference>